<dbReference type="EMBL" id="NMPZ01000001">
    <property type="protein sequence ID" value="OXL45212.1"/>
    <property type="molecule type" value="Genomic_DNA"/>
</dbReference>
<dbReference type="Proteomes" id="UP000215155">
    <property type="component" value="Unassembled WGS sequence"/>
</dbReference>
<reference evidence="1 2" key="1">
    <citation type="submission" date="2017-07" db="EMBL/GenBank/DDBJ databases">
        <title>Draft genome sequence of Prevotella copri isolated from the gut of healthy adult Indian.</title>
        <authorList>
            <person name="Das B."/>
            <person name="Bag S."/>
            <person name="Ghosh T.S."/>
        </authorList>
    </citation>
    <scope>NUCLEOTIDE SEQUENCE [LARGE SCALE GENOMIC DNA]</scope>
    <source>
        <strain evidence="1 2">Indica</strain>
    </source>
</reference>
<dbReference type="RefSeq" id="WP_089542484.1">
    <property type="nucleotide sequence ID" value="NZ_NMPZ01000001.1"/>
</dbReference>
<dbReference type="InterPro" id="IPR033410">
    <property type="entry name" value="DUF5119"/>
</dbReference>
<proteinExistence type="predicted"/>
<accession>A0AA91TLX7</accession>
<gene>
    <name evidence="1" type="ORF">CFT61_00145</name>
</gene>
<organism evidence="1 2">
    <name type="scientific">Segatella copri</name>
    <dbReference type="NCBI Taxonomy" id="165179"/>
    <lineage>
        <taxon>Bacteria</taxon>
        <taxon>Pseudomonadati</taxon>
        <taxon>Bacteroidota</taxon>
        <taxon>Bacteroidia</taxon>
        <taxon>Bacteroidales</taxon>
        <taxon>Prevotellaceae</taxon>
        <taxon>Segatella</taxon>
    </lineage>
</organism>
<dbReference type="Pfam" id="PF17145">
    <property type="entry name" value="DUF5119"/>
    <property type="match status" value="1"/>
</dbReference>
<sequence>MSRIRIFRGFRIFRDSGIIQALSLMLFLLILSSCEHKEFRYVTSSFRSLRVEFNWERYEDFQKPEGMRVIFFPKDGTGDPWIFDFPNGEGRQIELPENEYRIICYNYDTSGIYWENPNSFVEYLARTRSVQAPDSTKACTTPSWLCGDHIDWVSLENIPEGTEKVITLYPVRMVSRYTYEVNGIQNLERVADIRASLSGMSGSLLMAEDKLPDGVSENLLFGGETANNQIKGGFYTFGYCQSLESPQVFKLYLKSRDGKVYVLEQDVSAQVHSIPVRGHLGDVHLIINFNFVVPDNKNDGGGGGGNNSSGGAGFDVGVDDWADVNEDIIC</sequence>
<evidence type="ECO:0000313" key="2">
    <source>
        <dbReference type="Proteomes" id="UP000215155"/>
    </source>
</evidence>
<protein>
    <submittedName>
        <fullName evidence="1">DUF5119 domain-containing protein</fullName>
    </submittedName>
</protein>
<evidence type="ECO:0000313" key="1">
    <source>
        <dbReference type="EMBL" id="OXL45212.1"/>
    </source>
</evidence>
<dbReference type="AlphaFoldDB" id="A0AA91TLX7"/>
<comment type="caution">
    <text evidence="1">The sequence shown here is derived from an EMBL/GenBank/DDBJ whole genome shotgun (WGS) entry which is preliminary data.</text>
</comment>
<name>A0AA91TLX7_9BACT</name>
<dbReference type="PROSITE" id="PS51257">
    <property type="entry name" value="PROKAR_LIPOPROTEIN"/>
    <property type="match status" value="1"/>
</dbReference>